<dbReference type="KEGG" id="aja:AJAP_33425"/>
<reference evidence="1 2" key="1">
    <citation type="journal article" date="2014" name="J. Biotechnol.">
        <title>Complete genome sequence of the actinobacterium Amycolatopsis japonica MG417-CF17(T) (=DSM 44213T) producing (S,S)-N,N'-ethylenediaminedisuccinic acid.</title>
        <authorList>
            <person name="Stegmann E."/>
            <person name="Albersmeier A."/>
            <person name="Spohn M."/>
            <person name="Gert H."/>
            <person name="Weber T."/>
            <person name="Wohlleben W."/>
            <person name="Kalinowski J."/>
            <person name="Ruckert C."/>
        </authorList>
    </citation>
    <scope>NUCLEOTIDE SEQUENCE [LARGE SCALE GENOMIC DNA]</scope>
    <source>
        <strain evidence="2">MG417-CF17 (DSM 44213)</strain>
    </source>
</reference>
<proteinExistence type="predicted"/>
<sequence length="88" mass="9473">MTINMMLTNPGTRLSCVAEVPQAQRQGTFVPVSILAARGTQRFDLGRIAAEKTFSHAAAIGGAYENGGVDLPVIKQFRVPLSIRERSS</sequence>
<dbReference type="eggNOG" id="ENOG502ZHUB">
    <property type="taxonomic scope" value="Bacteria"/>
</dbReference>
<evidence type="ECO:0000313" key="2">
    <source>
        <dbReference type="Proteomes" id="UP000028492"/>
    </source>
</evidence>
<evidence type="ECO:0000313" key="1">
    <source>
        <dbReference type="EMBL" id="AIG79496.1"/>
    </source>
</evidence>
<dbReference type="Proteomes" id="UP000028492">
    <property type="component" value="Chromosome"/>
</dbReference>
<dbReference type="HOGENOM" id="CLU_2462318_0_0_11"/>
<name>A0A075V4N5_9PSEU</name>
<organism evidence="1 2">
    <name type="scientific">Amycolatopsis japonica</name>
    <dbReference type="NCBI Taxonomy" id="208439"/>
    <lineage>
        <taxon>Bacteria</taxon>
        <taxon>Bacillati</taxon>
        <taxon>Actinomycetota</taxon>
        <taxon>Actinomycetes</taxon>
        <taxon>Pseudonocardiales</taxon>
        <taxon>Pseudonocardiaceae</taxon>
        <taxon>Amycolatopsis</taxon>
        <taxon>Amycolatopsis japonica group</taxon>
    </lineage>
</organism>
<keyword evidence="2" id="KW-1185">Reference proteome</keyword>
<dbReference type="STRING" id="208439.AJAP_33425"/>
<protein>
    <submittedName>
        <fullName evidence="1">Uncharacterized protein</fullName>
    </submittedName>
</protein>
<accession>A0A075V4N5</accession>
<dbReference type="EMBL" id="CP008953">
    <property type="protein sequence ID" value="AIG79496.1"/>
    <property type="molecule type" value="Genomic_DNA"/>
</dbReference>
<dbReference type="AlphaFoldDB" id="A0A075V4N5"/>
<gene>
    <name evidence="1" type="ORF">AJAP_33425</name>
</gene>
<dbReference type="RefSeq" id="WP_038518784.1">
    <property type="nucleotide sequence ID" value="NZ_CP008953.1"/>
</dbReference>